<name>A0A2P5P4Z8_9CHLR</name>
<dbReference type="GO" id="GO:0003677">
    <property type="term" value="F:DNA binding"/>
    <property type="evidence" value="ECO:0007669"/>
    <property type="project" value="UniProtKB-KW"/>
</dbReference>
<keyword evidence="2" id="KW-1185">Reference proteome</keyword>
<organism evidence="1 2">
    <name type="scientific">Dehalogenimonas etheniformans</name>
    <dbReference type="NCBI Taxonomy" id="1536648"/>
    <lineage>
        <taxon>Bacteria</taxon>
        <taxon>Bacillati</taxon>
        <taxon>Chloroflexota</taxon>
        <taxon>Dehalococcoidia</taxon>
        <taxon>Dehalococcoidales</taxon>
        <taxon>Dehalococcoidaceae</taxon>
        <taxon>Dehalogenimonas</taxon>
    </lineage>
</organism>
<evidence type="ECO:0000313" key="2">
    <source>
        <dbReference type="Proteomes" id="UP000235653"/>
    </source>
</evidence>
<dbReference type="EMBL" id="JQAN02000014">
    <property type="protein sequence ID" value="PPD57363.1"/>
    <property type="molecule type" value="Genomic_DNA"/>
</dbReference>
<gene>
    <name evidence="1" type="ORF">JP09_010005</name>
</gene>
<comment type="caution">
    <text evidence="1">The sequence shown here is derived from an EMBL/GenBank/DDBJ whole genome shotgun (WGS) entry which is preliminary data.</text>
</comment>
<protein>
    <submittedName>
        <fullName evidence="1">DNA-binding protein</fullName>
    </submittedName>
</protein>
<accession>A0A2P5P4Z8</accession>
<reference evidence="1 2" key="1">
    <citation type="journal article" date="2017" name="ISME J.">
        <title>Grape pomace compost harbors organohalide-respiring Dehalogenimonas species with novel reductive dehalogenase genes.</title>
        <authorList>
            <person name="Yang Y."/>
            <person name="Higgins S.A."/>
            <person name="Yan J."/>
            <person name="Simsir B."/>
            <person name="Chourey K."/>
            <person name="Iyer R."/>
            <person name="Hettich R.L."/>
            <person name="Baldwin B."/>
            <person name="Ogles D.M."/>
            <person name="Loffler F.E."/>
        </authorList>
    </citation>
    <scope>NUCLEOTIDE SEQUENCE [LARGE SCALE GENOMIC DNA]</scope>
    <source>
        <strain evidence="1 2">GP</strain>
    </source>
</reference>
<dbReference type="RefSeq" id="WP_102331559.1">
    <property type="nucleotide sequence ID" value="NZ_CP058566.2"/>
</dbReference>
<evidence type="ECO:0000313" key="1">
    <source>
        <dbReference type="EMBL" id="PPD57363.1"/>
    </source>
</evidence>
<dbReference type="AlphaFoldDB" id="A0A2P5P4Z8"/>
<keyword evidence="1" id="KW-0238">DNA-binding</keyword>
<dbReference type="Proteomes" id="UP000235653">
    <property type="component" value="Unassembled WGS sequence"/>
</dbReference>
<sequence length="69" mass="7448">MATKESSTSLTMTIPEFAKAANISPGLAYDLARKDDLPVKVIHFGRRMLLSRRAVDELLGTSTQNGALA</sequence>
<proteinExistence type="predicted"/>